<gene>
    <name evidence="1" type="ORF">P8935_24220</name>
</gene>
<dbReference type="EMBL" id="CP121196">
    <property type="protein sequence ID" value="XBH17657.1"/>
    <property type="molecule type" value="Genomic_DNA"/>
</dbReference>
<reference evidence="1" key="1">
    <citation type="submission" date="2023-03" db="EMBL/GenBank/DDBJ databases">
        <title>Edaphobacter sp.</title>
        <authorList>
            <person name="Huber K.J."/>
            <person name="Papendorf J."/>
            <person name="Pilke C."/>
            <person name="Bunk B."/>
            <person name="Sproeer C."/>
            <person name="Pester M."/>
        </authorList>
    </citation>
    <scope>NUCLEOTIDE SEQUENCE</scope>
    <source>
        <strain evidence="1">DSM 110680</strain>
    </source>
</reference>
<protein>
    <submittedName>
        <fullName evidence="1">Uncharacterized protein</fullName>
    </submittedName>
</protein>
<sequence length="79" mass="8992">MAHELNYTPAGILHYNVQFKTGALANPVTDRAMCAIRPADIDVVWIVERKRQATPEEIRKLCNGAAKPSSRKEWEGDWR</sequence>
<evidence type="ECO:0000313" key="1">
    <source>
        <dbReference type="EMBL" id="XBH17657.1"/>
    </source>
</evidence>
<dbReference type="AlphaFoldDB" id="A0AAU7DKM7"/>
<organism evidence="1">
    <name type="scientific">Telmatobacter sp. DSM 110680</name>
    <dbReference type="NCBI Taxonomy" id="3036704"/>
    <lineage>
        <taxon>Bacteria</taxon>
        <taxon>Pseudomonadati</taxon>
        <taxon>Acidobacteriota</taxon>
        <taxon>Terriglobia</taxon>
        <taxon>Terriglobales</taxon>
        <taxon>Acidobacteriaceae</taxon>
        <taxon>Telmatobacter</taxon>
    </lineage>
</organism>
<name>A0AAU7DKM7_9BACT</name>
<dbReference type="RefSeq" id="WP_348262882.1">
    <property type="nucleotide sequence ID" value="NZ_CP121196.1"/>
</dbReference>
<accession>A0AAU7DKM7</accession>
<proteinExistence type="predicted"/>